<evidence type="ECO:0000313" key="1">
    <source>
        <dbReference type="EMBL" id="MPC86323.1"/>
    </source>
</evidence>
<reference evidence="1 2" key="1">
    <citation type="submission" date="2019-05" db="EMBL/GenBank/DDBJ databases">
        <title>Another draft genome of Portunus trituberculatus and its Hox gene families provides insights of decapod evolution.</title>
        <authorList>
            <person name="Jeong J.-H."/>
            <person name="Song I."/>
            <person name="Kim S."/>
            <person name="Choi T."/>
            <person name="Kim D."/>
            <person name="Ryu S."/>
            <person name="Kim W."/>
        </authorList>
    </citation>
    <scope>NUCLEOTIDE SEQUENCE [LARGE SCALE GENOMIC DNA]</scope>
    <source>
        <tissue evidence="1">Muscle</tissue>
    </source>
</reference>
<protein>
    <submittedName>
        <fullName evidence="1">Uncharacterized protein</fullName>
    </submittedName>
</protein>
<accession>A0A5B7IVH2</accession>
<dbReference type="EMBL" id="VSRR010071108">
    <property type="protein sequence ID" value="MPC86323.1"/>
    <property type="molecule type" value="Genomic_DNA"/>
</dbReference>
<comment type="caution">
    <text evidence="1">The sequence shown here is derived from an EMBL/GenBank/DDBJ whole genome shotgun (WGS) entry which is preliminary data.</text>
</comment>
<sequence length="65" mass="7279">MPPTTKPPQVNNTHDILTAPPIFLFEACRICSYSSETPRGSLIHVKFLRVRSLMPARNTARGEDV</sequence>
<name>A0A5B7IVH2_PORTR</name>
<gene>
    <name evidence="1" type="ORF">E2C01_081146</name>
</gene>
<dbReference type="Proteomes" id="UP000324222">
    <property type="component" value="Unassembled WGS sequence"/>
</dbReference>
<keyword evidence="2" id="KW-1185">Reference proteome</keyword>
<evidence type="ECO:0000313" key="2">
    <source>
        <dbReference type="Proteomes" id="UP000324222"/>
    </source>
</evidence>
<proteinExistence type="predicted"/>
<organism evidence="1 2">
    <name type="scientific">Portunus trituberculatus</name>
    <name type="common">Swimming crab</name>
    <name type="synonym">Neptunus trituberculatus</name>
    <dbReference type="NCBI Taxonomy" id="210409"/>
    <lineage>
        <taxon>Eukaryota</taxon>
        <taxon>Metazoa</taxon>
        <taxon>Ecdysozoa</taxon>
        <taxon>Arthropoda</taxon>
        <taxon>Crustacea</taxon>
        <taxon>Multicrustacea</taxon>
        <taxon>Malacostraca</taxon>
        <taxon>Eumalacostraca</taxon>
        <taxon>Eucarida</taxon>
        <taxon>Decapoda</taxon>
        <taxon>Pleocyemata</taxon>
        <taxon>Brachyura</taxon>
        <taxon>Eubrachyura</taxon>
        <taxon>Portunoidea</taxon>
        <taxon>Portunidae</taxon>
        <taxon>Portuninae</taxon>
        <taxon>Portunus</taxon>
    </lineage>
</organism>
<dbReference type="AlphaFoldDB" id="A0A5B7IVH2"/>